<keyword evidence="5" id="KW-0547">Nucleotide-binding</keyword>
<dbReference type="InterPro" id="IPR027417">
    <property type="entry name" value="P-loop_NTPase"/>
</dbReference>
<gene>
    <name evidence="8" type="ORF">PQR66_31070</name>
</gene>
<evidence type="ECO:0000256" key="5">
    <source>
        <dbReference type="ARBA" id="ARBA00022741"/>
    </source>
</evidence>
<keyword evidence="9" id="KW-1185">Reference proteome</keyword>
<name>A0ABW8ZY90_9BURK</name>
<evidence type="ECO:0000259" key="7">
    <source>
        <dbReference type="PROSITE" id="PS50893"/>
    </source>
</evidence>
<evidence type="ECO:0000313" key="9">
    <source>
        <dbReference type="Proteomes" id="UP001629249"/>
    </source>
</evidence>
<dbReference type="PROSITE" id="PS50893">
    <property type="entry name" value="ABC_TRANSPORTER_2"/>
    <property type="match status" value="1"/>
</dbReference>
<dbReference type="Pfam" id="PF00005">
    <property type="entry name" value="ABC_tran"/>
    <property type="match status" value="1"/>
</dbReference>
<feature type="domain" description="ABC transporter" evidence="7">
    <location>
        <begin position="6"/>
        <end position="235"/>
    </location>
</feature>
<protein>
    <submittedName>
        <fullName evidence="8">ABC transporter ATP-binding protein</fullName>
    </submittedName>
</protein>
<dbReference type="PANTHER" id="PTHR42788">
    <property type="entry name" value="TAURINE IMPORT ATP-BINDING PROTEIN-RELATED"/>
    <property type="match status" value="1"/>
</dbReference>
<dbReference type="InterPro" id="IPR017871">
    <property type="entry name" value="ABC_transporter-like_CS"/>
</dbReference>
<keyword evidence="2" id="KW-0813">Transport</keyword>
<dbReference type="EMBL" id="JAQQFN010000028">
    <property type="protein sequence ID" value="MFL9887511.1"/>
    <property type="molecule type" value="Genomic_DNA"/>
</dbReference>
<comment type="similarity">
    <text evidence="1">Belongs to the ABC transporter superfamily.</text>
</comment>
<comment type="caution">
    <text evidence="8">The sequence shown here is derived from an EMBL/GenBank/DDBJ whole genome shotgun (WGS) entry which is preliminary data.</text>
</comment>
<evidence type="ECO:0000256" key="6">
    <source>
        <dbReference type="ARBA" id="ARBA00022840"/>
    </source>
</evidence>
<dbReference type="SMART" id="SM00382">
    <property type="entry name" value="AAA"/>
    <property type="match status" value="1"/>
</dbReference>
<evidence type="ECO:0000256" key="3">
    <source>
        <dbReference type="ARBA" id="ARBA00022475"/>
    </source>
</evidence>
<keyword evidence="3" id="KW-1003">Cell membrane</keyword>
<evidence type="ECO:0000256" key="4">
    <source>
        <dbReference type="ARBA" id="ARBA00022519"/>
    </source>
</evidence>
<accession>A0ABW8ZY90</accession>
<dbReference type="CDD" id="cd03293">
    <property type="entry name" value="ABC_NrtD_SsuB_transporters"/>
    <property type="match status" value="1"/>
</dbReference>
<evidence type="ECO:0000256" key="2">
    <source>
        <dbReference type="ARBA" id="ARBA00022448"/>
    </source>
</evidence>
<dbReference type="InterPro" id="IPR050166">
    <property type="entry name" value="ABC_transporter_ATP-bind"/>
</dbReference>
<dbReference type="SUPFAM" id="SSF52540">
    <property type="entry name" value="P-loop containing nucleoside triphosphate hydrolases"/>
    <property type="match status" value="1"/>
</dbReference>
<proteinExistence type="inferred from homology"/>
<dbReference type="GO" id="GO:0005524">
    <property type="term" value="F:ATP binding"/>
    <property type="evidence" value="ECO:0007669"/>
    <property type="project" value="UniProtKB-KW"/>
</dbReference>
<evidence type="ECO:0000313" key="8">
    <source>
        <dbReference type="EMBL" id="MFL9887511.1"/>
    </source>
</evidence>
<keyword evidence="4" id="KW-0997">Cell inner membrane</keyword>
<evidence type="ECO:0000256" key="1">
    <source>
        <dbReference type="ARBA" id="ARBA00005417"/>
    </source>
</evidence>
<reference evidence="8 9" key="1">
    <citation type="journal article" date="2024" name="Chem. Sci.">
        <title>Discovery of megapolipeptins by genome mining of a Burkholderiales bacteria collection.</title>
        <authorList>
            <person name="Paulo B.S."/>
            <person name="Recchia M.J.J."/>
            <person name="Lee S."/>
            <person name="Fergusson C.H."/>
            <person name="Romanowski S.B."/>
            <person name="Hernandez A."/>
            <person name="Krull N."/>
            <person name="Liu D.Y."/>
            <person name="Cavanagh H."/>
            <person name="Bos A."/>
            <person name="Gray C.A."/>
            <person name="Murphy B.T."/>
            <person name="Linington R.G."/>
            <person name="Eustaquio A.S."/>
        </authorList>
    </citation>
    <scope>NUCLEOTIDE SEQUENCE [LARGE SCALE GENOMIC DNA]</scope>
    <source>
        <strain evidence="8 9">RL16-012-BIC-B</strain>
    </source>
</reference>
<keyword evidence="6 8" id="KW-0067">ATP-binding</keyword>
<organism evidence="8 9">
    <name type="scientific">Paraburkholderia agricolaris</name>
    <dbReference type="NCBI Taxonomy" id="2152888"/>
    <lineage>
        <taxon>Bacteria</taxon>
        <taxon>Pseudomonadati</taxon>
        <taxon>Pseudomonadota</taxon>
        <taxon>Betaproteobacteria</taxon>
        <taxon>Burkholderiales</taxon>
        <taxon>Burkholderiaceae</taxon>
        <taxon>Paraburkholderia</taxon>
    </lineage>
</organism>
<dbReference type="InterPro" id="IPR003439">
    <property type="entry name" value="ABC_transporter-like_ATP-bd"/>
</dbReference>
<dbReference type="Gene3D" id="3.40.50.300">
    <property type="entry name" value="P-loop containing nucleotide triphosphate hydrolases"/>
    <property type="match status" value="1"/>
</dbReference>
<dbReference type="InterPro" id="IPR003593">
    <property type="entry name" value="AAA+_ATPase"/>
</dbReference>
<dbReference type="Proteomes" id="UP001629249">
    <property type="component" value="Unassembled WGS sequence"/>
</dbReference>
<dbReference type="RefSeq" id="WP_408332601.1">
    <property type="nucleotide sequence ID" value="NZ_JAQQFH010000030.1"/>
</dbReference>
<keyword evidence="4" id="KW-0472">Membrane</keyword>
<dbReference type="PROSITE" id="PS00211">
    <property type="entry name" value="ABC_TRANSPORTER_1"/>
    <property type="match status" value="1"/>
</dbReference>
<dbReference type="PANTHER" id="PTHR42788:SF13">
    <property type="entry name" value="ALIPHATIC SULFONATES IMPORT ATP-BINDING PROTEIN SSUB"/>
    <property type="match status" value="1"/>
</dbReference>
<sequence length="251" mass="27932">MGGANISFRNIVKFFEADQRPVLNSVNLEIKASEVICIVGPSGCGKTTLLNVLAGFEQISHGACDVDGRAVAGAGPDRGFVFQKPTLYPWMTMWQNVTLGARVAGRRERQYRAGAENLLQQTGLTDYVRHFPYQISGGMAQRAQLVRVLLSEPKVMLMDEPFGALDYQTRLSMHRLLMELHGKHKPTIVFITHDVDEAVFLADRVIVMSQRPGTVIADLKIDLPRPRALHEMATPQFGAYKEEILSLLGFH</sequence>